<dbReference type="EMBL" id="CP104143">
    <property type="protein sequence ID" value="UWU12814.1"/>
    <property type="molecule type" value="Genomic_DNA"/>
</dbReference>
<feature type="region of interest" description="Disordered" evidence="1">
    <location>
        <begin position="18"/>
        <end position="41"/>
    </location>
</feature>
<evidence type="ECO:0000313" key="6">
    <source>
        <dbReference type="Proteomes" id="UP001060123"/>
    </source>
</evidence>
<evidence type="ECO:0008006" key="7">
    <source>
        <dbReference type="Google" id="ProtNLM"/>
    </source>
</evidence>
<feature type="compositionally biased region" description="Low complexity" evidence="1">
    <location>
        <begin position="22"/>
        <end position="35"/>
    </location>
</feature>
<dbReference type="AlphaFoldDB" id="A0A4R3Q793"/>
<evidence type="ECO:0000313" key="3">
    <source>
        <dbReference type="EMBL" id="TCU17183.1"/>
    </source>
</evidence>
<protein>
    <recommendedName>
        <fullName evidence="7">Secreted protein</fullName>
    </recommendedName>
</protein>
<accession>A0A4R3Q793</accession>
<reference evidence="4" key="2">
    <citation type="submission" date="2022-09" db="EMBL/GenBank/DDBJ databases">
        <title>Australian commercial rhizobial inoculants.</title>
        <authorList>
            <person name="Kohlmeier M.G."/>
            <person name="O'Hara G.W."/>
            <person name="Colombi E."/>
            <person name="Ramsay J.P."/>
            <person name="Terpolilli J."/>
        </authorList>
    </citation>
    <scope>NUCLEOTIDE SEQUENCE</scope>
    <source>
        <strain evidence="4">WSM1592</strain>
    </source>
</reference>
<keyword evidence="6" id="KW-1185">Reference proteome</keyword>
<evidence type="ECO:0000313" key="4">
    <source>
        <dbReference type="EMBL" id="UWU12814.1"/>
    </source>
</evidence>
<feature type="chain" id="PRO_5020697219" description="Secreted protein" evidence="2">
    <location>
        <begin position="21"/>
        <end position="84"/>
    </location>
</feature>
<dbReference type="Proteomes" id="UP000294576">
    <property type="component" value="Unassembled WGS sequence"/>
</dbReference>
<feature type="signal peptide" evidence="2">
    <location>
        <begin position="1"/>
        <end position="20"/>
    </location>
</feature>
<reference evidence="3 5" key="1">
    <citation type="submission" date="2019-03" db="EMBL/GenBank/DDBJ databases">
        <title>Genomic Encyclopedia of Type Strains, Phase IV (KMG-V): Genome sequencing to study the core and pangenomes of soil and plant-associated prokaryotes.</title>
        <authorList>
            <person name="Whitman W."/>
        </authorList>
    </citation>
    <scope>NUCLEOTIDE SEQUENCE [LARGE SCALE GENOMIC DNA]</scope>
    <source>
        <strain evidence="3 5">Hc14</strain>
    </source>
</reference>
<dbReference type="RefSeq" id="WP_244915041.1">
    <property type="nucleotide sequence ID" value="NZ_CP104143.1"/>
</dbReference>
<dbReference type="Proteomes" id="UP001060123">
    <property type="component" value="Chromosome"/>
</dbReference>
<proteinExistence type="predicted"/>
<sequence>MRTQLVLFAAMAMTTSLAEAGSQSSNTSSNSSSNNGVVRERVVDTYCEDGRRRLKTAEDAYCERYVLRRVYRDDWRSGHEGNRR</sequence>
<evidence type="ECO:0000256" key="2">
    <source>
        <dbReference type="SAM" id="SignalP"/>
    </source>
</evidence>
<name>A0A4R3Q793_RHISU</name>
<evidence type="ECO:0000313" key="5">
    <source>
        <dbReference type="Proteomes" id="UP000294576"/>
    </source>
</evidence>
<evidence type="ECO:0000256" key="1">
    <source>
        <dbReference type="SAM" id="MobiDB-lite"/>
    </source>
</evidence>
<keyword evidence="2" id="KW-0732">Signal</keyword>
<dbReference type="EMBL" id="SMBH01000004">
    <property type="protein sequence ID" value="TCU17183.1"/>
    <property type="molecule type" value="Genomic_DNA"/>
</dbReference>
<organism evidence="3 5">
    <name type="scientific">Rhizobium sullae</name>
    <name type="common">Rhizobium hedysari</name>
    <dbReference type="NCBI Taxonomy" id="50338"/>
    <lineage>
        <taxon>Bacteria</taxon>
        <taxon>Pseudomonadati</taxon>
        <taxon>Pseudomonadota</taxon>
        <taxon>Alphaproteobacteria</taxon>
        <taxon>Hyphomicrobiales</taxon>
        <taxon>Rhizobiaceae</taxon>
        <taxon>Rhizobium/Agrobacterium group</taxon>
        <taxon>Rhizobium</taxon>
    </lineage>
</organism>
<gene>
    <name evidence="3" type="ORF">EV132_104206</name>
    <name evidence="4" type="ORF">N2599_11570</name>
</gene>